<feature type="non-terminal residue" evidence="1">
    <location>
        <position position="479"/>
    </location>
</feature>
<proteinExistence type="predicted"/>
<sequence>VNLKPLDEEEIVGIKTKSKDCKYPQLRPFDGSKKNVDPVEMIVRCPDAFIDANVTTKCEENYILNSNSGSYALNLLRPVSSKMNNMTFKNYFCAKCHDFDDNRFTQWETTLTCDSMASEIPNIQSFRDIYPQLAIHDHCNVAFRPPLDFYPQVCEYGISRCNQTGKWRVYDDMLEKACLSYTSTYKFQYKNVHCALCNGFEREDVEPFCGSNAQMDPVSSQFSFLALLDFTGLEDGEDQFESDCSSGMIYDIFQRKCREIFCPKSYFLDGNECRPVINGESRYTFGPFSVISMDITFHLKPLGSLGEDSLSTFELSSDTNVARILYNKLMIPPLGQHRQARVEICNLRSFLKMTKSMNETIEEIRQTNESALLSNIDFIGIHVQLKVFDFTDLTSLIDHTASVIRGTELMFQDLHLIYQAFDDLTFLDYHTTLGFDFKTFLRVIDLNASAITTTRLLGSFDGADGLGIMPLFNEEDTWP</sequence>
<gene>
    <name evidence="1" type="ORF">MAR_013110</name>
</gene>
<accession>A0ABY7G2X5</accession>
<evidence type="ECO:0000313" key="1">
    <source>
        <dbReference type="EMBL" id="WAR27406.1"/>
    </source>
</evidence>
<dbReference type="EMBL" id="CP111026">
    <property type="protein sequence ID" value="WAR27406.1"/>
    <property type="molecule type" value="Genomic_DNA"/>
</dbReference>
<reference evidence="1" key="1">
    <citation type="submission" date="2022-11" db="EMBL/GenBank/DDBJ databases">
        <title>Centuries of genome instability and evolution in soft-shell clam transmissible cancer (bioRxiv).</title>
        <authorList>
            <person name="Hart S.F.M."/>
            <person name="Yonemitsu M.A."/>
            <person name="Giersch R.M."/>
            <person name="Beal B.F."/>
            <person name="Arriagada G."/>
            <person name="Davis B.W."/>
            <person name="Ostrander E.A."/>
            <person name="Goff S.P."/>
            <person name="Metzger M.J."/>
        </authorList>
    </citation>
    <scope>NUCLEOTIDE SEQUENCE</scope>
    <source>
        <strain evidence="1">MELC-2E11</strain>
        <tissue evidence="1">Siphon/mantle</tissue>
    </source>
</reference>
<feature type="non-terminal residue" evidence="1">
    <location>
        <position position="1"/>
    </location>
</feature>
<keyword evidence="2" id="KW-1185">Reference proteome</keyword>
<protein>
    <submittedName>
        <fullName evidence="1">Uncharacterized protein</fullName>
    </submittedName>
</protein>
<organism evidence="1 2">
    <name type="scientific">Mya arenaria</name>
    <name type="common">Soft-shell clam</name>
    <dbReference type="NCBI Taxonomy" id="6604"/>
    <lineage>
        <taxon>Eukaryota</taxon>
        <taxon>Metazoa</taxon>
        <taxon>Spiralia</taxon>
        <taxon>Lophotrochozoa</taxon>
        <taxon>Mollusca</taxon>
        <taxon>Bivalvia</taxon>
        <taxon>Autobranchia</taxon>
        <taxon>Heteroconchia</taxon>
        <taxon>Euheterodonta</taxon>
        <taxon>Imparidentia</taxon>
        <taxon>Neoheterodontei</taxon>
        <taxon>Myida</taxon>
        <taxon>Myoidea</taxon>
        <taxon>Myidae</taxon>
        <taxon>Mya</taxon>
    </lineage>
</organism>
<evidence type="ECO:0000313" key="2">
    <source>
        <dbReference type="Proteomes" id="UP001164746"/>
    </source>
</evidence>
<dbReference type="Proteomes" id="UP001164746">
    <property type="component" value="Chromosome 15"/>
</dbReference>
<name>A0ABY7G2X5_MYAAR</name>